<protein>
    <submittedName>
        <fullName evidence="1">Uncharacterized protein</fullName>
    </submittedName>
</protein>
<sequence>MRKLKYNIPIFLGG</sequence>
<evidence type="ECO:0000313" key="1">
    <source>
        <dbReference type="EMBL" id="MBX73434.1"/>
    </source>
</evidence>
<organism evidence="1">
    <name type="scientific">Rhizophora mucronata</name>
    <name type="common">Asiatic mangrove</name>
    <dbReference type="NCBI Taxonomy" id="61149"/>
    <lineage>
        <taxon>Eukaryota</taxon>
        <taxon>Viridiplantae</taxon>
        <taxon>Streptophyta</taxon>
        <taxon>Embryophyta</taxon>
        <taxon>Tracheophyta</taxon>
        <taxon>Spermatophyta</taxon>
        <taxon>Magnoliopsida</taxon>
        <taxon>eudicotyledons</taxon>
        <taxon>Gunneridae</taxon>
        <taxon>Pentapetalae</taxon>
        <taxon>rosids</taxon>
        <taxon>fabids</taxon>
        <taxon>Malpighiales</taxon>
        <taxon>Rhizophoraceae</taxon>
        <taxon>Rhizophora</taxon>
    </lineage>
</organism>
<reference evidence="1" key="1">
    <citation type="submission" date="2018-02" db="EMBL/GenBank/DDBJ databases">
        <title>Rhizophora mucronata_Transcriptome.</title>
        <authorList>
            <person name="Meera S.P."/>
            <person name="Sreeshan A."/>
            <person name="Augustine A."/>
        </authorList>
    </citation>
    <scope>NUCLEOTIDE SEQUENCE</scope>
    <source>
        <tissue evidence="1">Leaf</tissue>
    </source>
</reference>
<accession>A0A2P2R2T1</accession>
<name>A0A2P2R2T1_RHIMU</name>
<proteinExistence type="predicted"/>
<dbReference type="EMBL" id="GGEC01092950">
    <property type="protein sequence ID" value="MBX73434.1"/>
    <property type="molecule type" value="Transcribed_RNA"/>
</dbReference>